<evidence type="ECO:0000256" key="1">
    <source>
        <dbReference type="ARBA" id="ARBA00022723"/>
    </source>
</evidence>
<dbReference type="AlphaFoldDB" id="A0A9W8EBA6"/>
<proteinExistence type="inferred from homology"/>
<name>A0A9W8EBA6_9FUNG</name>
<dbReference type="InterPro" id="IPR001932">
    <property type="entry name" value="PPM-type_phosphatase-like_dom"/>
</dbReference>
<dbReference type="PROSITE" id="PS51746">
    <property type="entry name" value="PPM_2"/>
    <property type="match status" value="1"/>
</dbReference>
<dbReference type="InterPro" id="IPR000222">
    <property type="entry name" value="PP2C_BS"/>
</dbReference>
<evidence type="ECO:0000259" key="5">
    <source>
        <dbReference type="PROSITE" id="PS51746"/>
    </source>
</evidence>
<dbReference type="PROSITE" id="PS01032">
    <property type="entry name" value="PPM_1"/>
    <property type="match status" value="1"/>
</dbReference>
<dbReference type="GO" id="GO:0046872">
    <property type="term" value="F:metal ion binding"/>
    <property type="evidence" value="ECO:0007669"/>
    <property type="project" value="UniProtKB-KW"/>
</dbReference>
<sequence>MKVAVATSTAQGRRPTQQDAALTLPDLYDDGGGYHFFAVFDGHGDCGDKVAQFAKRQFPLALQEHKPLIQSDPIKALQAIFLTLHQAVRDSADKSGPEQFDPYLSGTTVAATLFCADKVYIANLGDSRVVHGVQPEDASADTPWAMHQLTTDHTCNNEDERARVEKAGARVDRLQEAGTPEGPLRVFKGSLPYPGLVVTRALGDTSAKRLGVLAEPEITTLTLQPGRHCLVLATDGVWDGLDNDKVLDIVSSYFSPGTKGQEKEEDQTSQYQTAACEASQSLTDHSLKALDSIQVDDNTTNICVFWTQS</sequence>
<accession>A0A9W8EBA6</accession>
<feature type="domain" description="PPM-type phosphatase" evidence="5">
    <location>
        <begin position="4"/>
        <end position="306"/>
    </location>
</feature>
<dbReference type="Proteomes" id="UP001151582">
    <property type="component" value="Unassembled WGS sequence"/>
</dbReference>
<organism evidence="6 7">
    <name type="scientific">Dimargaris verticillata</name>
    <dbReference type="NCBI Taxonomy" id="2761393"/>
    <lineage>
        <taxon>Eukaryota</taxon>
        <taxon>Fungi</taxon>
        <taxon>Fungi incertae sedis</taxon>
        <taxon>Zoopagomycota</taxon>
        <taxon>Kickxellomycotina</taxon>
        <taxon>Dimargaritomycetes</taxon>
        <taxon>Dimargaritales</taxon>
        <taxon>Dimargaritaceae</taxon>
        <taxon>Dimargaris</taxon>
    </lineage>
</organism>
<keyword evidence="3 4" id="KW-0904">Protein phosphatase</keyword>
<comment type="similarity">
    <text evidence="4">Belongs to the PP2C family.</text>
</comment>
<keyword evidence="7" id="KW-1185">Reference proteome</keyword>
<evidence type="ECO:0000313" key="6">
    <source>
        <dbReference type="EMBL" id="KAJ1975580.1"/>
    </source>
</evidence>
<dbReference type="OrthoDB" id="10264738at2759"/>
<dbReference type="InterPro" id="IPR015655">
    <property type="entry name" value="PP2C"/>
</dbReference>
<dbReference type="PANTHER" id="PTHR47992">
    <property type="entry name" value="PROTEIN PHOSPHATASE"/>
    <property type="match status" value="1"/>
</dbReference>
<gene>
    <name evidence="6" type="ORF">H4R34_004281</name>
</gene>
<evidence type="ECO:0000313" key="7">
    <source>
        <dbReference type="Proteomes" id="UP001151582"/>
    </source>
</evidence>
<dbReference type="SMART" id="SM00332">
    <property type="entry name" value="PP2Cc"/>
    <property type="match status" value="1"/>
</dbReference>
<keyword evidence="2 4" id="KW-0378">Hydrolase</keyword>
<dbReference type="Gene3D" id="3.60.40.10">
    <property type="entry name" value="PPM-type phosphatase domain"/>
    <property type="match status" value="1"/>
</dbReference>
<dbReference type="InterPro" id="IPR036457">
    <property type="entry name" value="PPM-type-like_dom_sf"/>
</dbReference>
<dbReference type="GO" id="GO:0004722">
    <property type="term" value="F:protein serine/threonine phosphatase activity"/>
    <property type="evidence" value="ECO:0007669"/>
    <property type="project" value="InterPro"/>
</dbReference>
<dbReference type="EMBL" id="JANBQB010000512">
    <property type="protein sequence ID" value="KAJ1975580.1"/>
    <property type="molecule type" value="Genomic_DNA"/>
</dbReference>
<evidence type="ECO:0000256" key="3">
    <source>
        <dbReference type="ARBA" id="ARBA00022912"/>
    </source>
</evidence>
<evidence type="ECO:0000256" key="4">
    <source>
        <dbReference type="RuleBase" id="RU003465"/>
    </source>
</evidence>
<dbReference type="CDD" id="cd00143">
    <property type="entry name" value="PP2Cc"/>
    <property type="match status" value="1"/>
</dbReference>
<dbReference type="SUPFAM" id="SSF81606">
    <property type="entry name" value="PP2C-like"/>
    <property type="match status" value="1"/>
</dbReference>
<evidence type="ECO:0000256" key="2">
    <source>
        <dbReference type="ARBA" id="ARBA00022801"/>
    </source>
</evidence>
<reference evidence="6" key="1">
    <citation type="submission" date="2022-07" db="EMBL/GenBank/DDBJ databases">
        <title>Phylogenomic reconstructions and comparative analyses of Kickxellomycotina fungi.</title>
        <authorList>
            <person name="Reynolds N.K."/>
            <person name="Stajich J.E."/>
            <person name="Barry K."/>
            <person name="Grigoriev I.V."/>
            <person name="Crous P."/>
            <person name="Smith M.E."/>
        </authorList>
    </citation>
    <scope>NUCLEOTIDE SEQUENCE</scope>
    <source>
        <strain evidence="6">RSA 567</strain>
    </source>
</reference>
<comment type="caution">
    <text evidence="6">The sequence shown here is derived from an EMBL/GenBank/DDBJ whole genome shotgun (WGS) entry which is preliminary data.</text>
</comment>
<protein>
    <recommendedName>
        <fullName evidence="5">PPM-type phosphatase domain-containing protein</fullName>
    </recommendedName>
</protein>
<keyword evidence="1" id="KW-0479">Metal-binding</keyword>
<dbReference type="Pfam" id="PF00481">
    <property type="entry name" value="PP2C"/>
    <property type="match status" value="1"/>
</dbReference>